<evidence type="ECO:0000256" key="6">
    <source>
        <dbReference type="ARBA" id="ARBA00023163"/>
    </source>
</evidence>
<evidence type="ECO:0000259" key="9">
    <source>
        <dbReference type="PROSITE" id="PS51727"/>
    </source>
</evidence>
<evidence type="ECO:0000256" key="8">
    <source>
        <dbReference type="ARBA" id="ARBA00048017"/>
    </source>
</evidence>
<name>A0A2G5SME4_9PELO</name>
<dbReference type="PANTHER" id="PTHR13808:SF1">
    <property type="entry name" value="HISTONE ACETYLTRANSFERASE"/>
    <property type="match status" value="1"/>
</dbReference>
<dbReference type="GO" id="GO:0045944">
    <property type="term" value="P:positive regulation of transcription by RNA polymerase II"/>
    <property type="evidence" value="ECO:0007669"/>
    <property type="project" value="TreeGrafter"/>
</dbReference>
<evidence type="ECO:0000256" key="1">
    <source>
        <dbReference type="ARBA" id="ARBA00004123"/>
    </source>
</evidence>
<dbReference type="AlphaFoldDB" id="A0A2G5SME4"/>
<evidence type="ECO:0000313" key="10">
    <source>
        <dbReference type="EMBL" id="PIC16240.1"/>
    </source>
</evidence>
<keyword evidence="4" id="KW-0156">Chromatin regulator</keyword>
<comment type="catalytic activity">
    <reaction evidence="8">
        <text>L-lysyl-[protein] + acetyl-CoA = N(6)-acetyl-L-lysyl-[protein] + CoA + H(+)</text>
        <dbReference type="Rhea" id="RHEA:45948"/>
        <dbReference type="Rhea" id="RHEA-COMP:9752"/>
        <dbReference type="Rhea" id="RHEA-COMP:10731"/>
        <dbReference type="ChEBI" id="CHEBI:15378"/>
        <dbReference type="ChEBI" id="CHEBI:29969"/>
        <dbReference type="ChEBI" id="CHEBI:57287"/>
        <dbReference type="ChEBI" id="CHEBI:57288"/>
        <dbReference type="ChEBI" id="CHEBI:61930"/>
        <dbReference type="EC" id="2.3.1.48"/>
    </reaction>
</comment>
<dbReference type="EC" id="2.3.1.48" evidence="2"/>
<keyword evidence="11" id="KW-1185">Reference proteome</keyword>
<dbReference type="GO" id="GO:0000123">
    <property type="term" value="C:histone acetyltransferase complex"/>
    <property type="evidence" value="ECO:0007669"/>
    <property type="project" value="TreeGrafter"/>
</dbReference>
<dbReference type="PANTHER" id="PTHR13808">
    <property type="entry name" value="CBP/P300-RELATED"/>
    <property type="match status" value="1"/>
</dbReference>
<dbReference type="InterPro" id="IPR013178">
    <property type="entry name" value="Histone_AcTrfase_Rtt109/CBP"/>
</dbReference>
<sequence>MLFQEAKLKPKDTSVRFKKTPEVVFVIQILDSVPNVFERNRKQGVNRTFLYYQLLLSYFDYMRSVGILNDHFQSDPPLKGDDVHPERLKRWYRTMMDQGKAEGIIQEYKDFKKRI</sequence>
<dbReference type="GO" id="GO:0005667">
    <property type="term" value="C:transcription regulator complex"/>
    <property type="evidence" value="ECO:0007669"/>
    <property type="project" value="TreeGrafter"/>
</dbReference>
<protein>
    <recommendedName>
        <fullName evidence="2">histone acetyltransferase</fullName>
        <ecNumber evidence="2">2.3.1.48</ecNumber>
    </recommendedName>
</protein>
<dbReference type="PROSITE" id="PS51727">
    <property type="entry name" value="CBP_P300_HAT"/>
    <property type="match status" value="1"/>
</dbReference>
<dbReference type="OrthoDB" id="5849564at2759"/>
<dbReference type="GO" id="GO:0031490">
    <property type="term" value="F:chromatin DNA binding"/>
    <property type="evidence" value="ECO:0007669"/>
    <property type="project" value="TreeGrafter"/>
</dbReference>
<evidence type="ECO:0000256" key="7">
    <source>
        <dbReference type="ARBA" id="ARBA00023242"/>
    </source>
</evidence>
<keyword evidence="6" id="KW-0804">Transcription</keyword>
<organism evidence="10 11">
    <name type="scientific">Caenorhabditis nigoni</name>
    <dbReference type="NCBI Taxonomy" id="1611254"/>
    <lineage>
        <taxon>Eukaryota</taxon>
        <taxon>Metazoa</taxon>
        <taxon>Ecdysozoa</taxon>
        <taxon>Nematoda</taxon>
        <taxon>Chromadorea</taxon>
        <taxon>Rhabditida</taxon>
        <taxon>Rhabditina</taxon>
        <taxon>Rhabditomorpha</taxon>
        <taxon>Rhabditoidea</taxon>
        <taxon>Rhabditidae</taxon>
        <taxon>Peloderinae</taxon>
        <taxon>Caenorhabditis</taxon>
    </lineage>
</organism>
<feature type="domain" description="CBP/p300-type HAT" evidence="9">
    <location>
        <begin position="1"/>
        <end position="115"/>
    </location>
</feature>
<dbReference type="GO" id="GO:0004402">
    <property type="term" value="F:histone acetyltransferase activity"/>
    <property type="evidence" value="ECO:0007669"/>
    <property type="project" value="InterPro"/>
</dbReference>
<accession>A0A2G5SME4</accession>
<evidence type="ECO:0000256" key="5">
    <source>
        <dbReference type="ARBA" id="ARBA00023015"/>
    </source>
</evidence>
<dbReference type="GO" id="GO:0005634">
    <property type="term" value="C:nucleus"/>
    <property type="evidence" value="ECO:0007669"/>
    <property type="project" value="UniProtKB-SubCell"/>
</dbReference>
<reference evidence="11" key="1">
    <citation type="submission" date="2017-10" db="EMBL/GenBank/DDBJ databases">
        <title>Rapid genome shrinkage in a self-fertile nematode reveals novel sperm competition proteins.</title>
        <authorList>
            <person name="Yin D."/>
            <person name="Schwarz E.M."/>
            <person name="Thomas C.G."/>
            <person name="Felde R.L."/>
            <person name="Korf I.F."/>
            <person name="Cutter A.D."/>
            <person name="Schartner C.M."/>
            <person name="Ralston E.J."/>
            <person name="Meyer B.J."/>
            <person name="Haag E.S."/>
        </authorList>
    </citation>
    <scope>NUCLEOTIDE SEQUENCE [LARGE SCALE GENOMIC DNA]</scope>
    <source>
        <strain evidence="11">JU1422</strain>
    </source>
</reference>
<proteinExistence type="predicted"/>
<comment type="caution">
    <text evidence="10">The sequence shown here is derived from an EMBL/GenBank/DDBJ whole genome shotgun (WGS) entry which is preliminary data.</text>
</comment>
<evidence type="ECO:0000256" key="2">
    <source>
        <dbReference type="ARBA" id="ARBA00013184"/>
    </source>
</evidence>
<gene>
    <name evidence="10" type="primary">Cnig_chr_X.g22907</name>
    <name evidence="10" type="ORF">B9Z55_022907</name>
</gene>
<dbReference type="Proteomes" id="UP000230233">
    <property type="component" value="Chromosome X"/>
</dbReference>
<keyword evidence="3" id="KW-0808">Transferase</keyword>
<dbReference type="GO" id="GO:0003713">
    <property type="term" value="F:transcription coactivator activity"/>
    <property type="evidence" value="ECO:0007669"/>
    <property type="project" value="TreeGrafter"/>
</dbReference>
<comment type="subcellular location">
    <subcellularLocation>
        <location evidence="1">Nucleus</location>
    </subcellularLocation>
</comment>
<dbReference type="EMBL" id="PDUG01000006">
    <property type="protein sequence ID" value="PIC16240.1"/>
    <property type="molecule type" value="Genomic_DNA"/>
</dbReference>
<evidence type="ECO:0000313" key="11">
    <source>
        <dbReference type="Proteomes" id="UP000230233"/>
    </source>
</evidence>
<keyword evidence="7" id="KW-0539">Nucleus</keyword>
<evidence type="ECO:0000256" key="3">
    <source>
        <dbReference type="ARBA" id="ARBA00022679"/>
    </source>
</evidence>
<evidence type="ECO:0000256" key="4">
    <source>
        <dbReference type="ARBA" id="ARBA00022853"/>
    </source>
</evidence>
<dbReference type="InterPro" id="IPR031162">
    <property type="entry name" value="CBP_P300_HAT"/>
</dbReference>
<keyword evidence="5" id="KW-0805">Transcription regulation</keyword>
<dbReference type="STRING" id="1611254.A0A2G5SME4"/>